<keyword evidence="2 6" id="KW-0812">Transmembrane</keyword>
<dbReference type="PANTHER" id="PTHR48021">
    <property type="match status" value="1"/>
</dbReference>
<comment type="caution">
    <text evidence="8">The sequence shown here is derived from an EMBL/GenBank/DDBJ whole genome shotgun (WGS) entry which is preliminary data.</text>
</comment>
<evidence type="ECO:0000313" key="8">
    <source>
        <dbReference type="EMBL" id="KAL0891909.1"/>
    </source>
</evidence>
<organism evidence="8 9">
    <name type="scientific">Loxostege sticticalis</name>
    <name type="common">Beet webworm moth</name>
    <dbReference type="NCBI Taxonomy" id="481309"/>
    <lineage>
        <taxon>Eukaryota</taxon>
        <taxon>Metazoa</taxon>
        <taxon>Ecdysozoa</taxon>
        <taxon>Arthropoda</taxon>
        <taxon>Hexapoda</taxon>
        <taxon>Insecta</taxon>
        <taxon>Pterygota</taxon>
        <taxon>Neoptera</taxon>
        <taxon>Endopterygota</taxon>
        <taxon>Lepidoptera</taxon>
        <taxon>Glossata</taxon>
        <taxon>Ditrysia</taxon>
        <taxon>Pyraloidea</taxon>
        <taxon>Crambidae</taxon>
        <taxon>Pyraustinae</taxon>
        <taxon>Loxostege</taxon>
    </lineage>
</organism>
<dbReference type="PROSITE" id="PS00217">
    <property type="entry name" value="SUGAR_TRANSPORT_2"/>
    <property type="match status" value="1"/>
</dbReference>
<name>A0ABR3I6S7_LOXSC</name>
<feature type="transmembrane region" description="Helical" evidence="6">
    <location>
        <begin position="328"/>
        <end position="347"/>
    </location>
</feature>
<evidence type="ECO:0000256" key="3">
    <source>
        <dbReference type="ARBA" id="ARBA00022989"/>
    </source>
</evidence>
<feature type="transmembrane region" description="Helical" evidence="6">
    <location>
        <begin position="304"/>
        <end position="321"/>
    </location>
</feature>
<dbReference type="Pfam" id="PF00083">
    <property type="entry name" value="Sugar_tr"/>
    <property type="match status" value="1"/>
</dbReference>
<feature type="transmembrane region" description="Helical" evidence="6">
    <location>
        <begin position="62"/>
        <end position="83"/>
    </location>
</feature>
<dbReference type="EMBL" id="JBEUOH010000007">
    <property type="protein sequence ID" value="KAL0891909.1"/>
    <property type="molecule type" value="Genomic_DNA"/>
</dbReference>
<evidence type="ECO:0000313" key="9">
    <source>
        <dbReference type="Proteomes" id="UP001549920"/>
    </source>
</evidence>
<feature type="transmembrane region" description="Helical" evidence="6">
    <location>
        <begin position="261"/>
        <end position="284"/>
    </location>
</feature>
<feature type="transmembrane region" description="Helical" evidence="6">
    <location>
        <begin position="353"/>
        <end position="377"/>
    </location>
</feature>
<dbReference type="InterPro" id="IPR050549">
    <property type="entry name" value="MFS_Trehalose_Transporter"/>
</dbReference>
<feature type="domain" description="Major facilitator superfamily (MFS) profile" evidence="7">
    <location>
        <begin position="22"/>
        <end position="444"/>
    </location>
</feature>
<proteinExistence type="predicted"/>
<dbReference type="PANTHER" id="PTHR48021:SF1">
    <property type="entry name" value="GH07001P-RELATED"/>
    <property type="match status" value="1"/>
</dbReference>
<gene>
    <name evidence="8" type="ORF">ABMA27_015157</name>
</gene>
<comment type="subcellular location">
    <subcellularLocation>
        <location evidence="1">Membrane</location>
        <topology evidence="1">Multi-pass membrane protein</topology>
    </subcellularLocation>
</comment>
<feature type="transmembrane region" description="Helical" evidence="6">
    <location>
        <begin position="149"/>
        <end position="167"/>
    </location>
</feature>
<evidence type="ECO:0000256" key="6">
    <source>
        <dbReference type="SAM" id="Phobius"/>
    </source>
</evidence>
<dbReference type="PROSITE" id="PS50850">
    <property type="entry name" value="MFS"/>
    <property type="match status" value="1"/>
</dbReference>
<dbReference type="SUPFAM" id="SSF103473">
    <property type="entry name" value="MFS general substrate transporter"/>
    <property type="match status" value="1"/>
</dbReference>
<feature type="transmembrane region" description="Helical" evidence="6">
    <location>
        <begin position="90"/>
        <end position="110"/>
    </location>
</feature>
<evidence type="ECO:0000256" key="2">
    <source>
        <dbReference type="ARBA" id="ARBA00022692"/>
    </source>
</evidence>
<keyword evidence="4 6" id="KW-0472">Membrane</keyword>
<keyword evidence="3 6" id="KW-1133">Transmembrane helix</keyword>
<dbReference type="InterPro" id="IPR005828">
    <property type="entry name" value="MFS_sugar_transport-like"/>
</dbReference>
<feature type="transmembrane region" description="Helical" evidence="6">
    <location>
        <begin position="20"/>
        <end position="42"/>
    </location>
</feature>
<feature type="transmembrane region" description="Helical" evidence="6">
    <location>
        <begin position="173"/>
        <end position="194"/>
    </location>
</feature>
<reference evidence="8 9" key="1">
    <citation type="submission" date="2024-06" db="EMBL/GenBank/DDBJ databases">
        <title>A chromosome-level genome assembly of beet webworm, Loxostege sticticalis.</title>
        <authorList>
            <person name="Zhang Y."/>
        </authorList>
    </citation>
    <scope>NUCLEOTIDE SEQUENCE [LARGE SCALE GENOMIC DNA]</scope>
    <source>
        <strain evidence="8">AQ026</strain>
        <tissue evidence="8">Whole body</tissue>
    </source>
</reference>
<dbReference type="Gene3D" id="1.20.1250.20">
    <property type="entry name" value="MFS general substrate transporter like domains"/>
    <property type="match status" value="1"/>
</dbReference>
<sequence>MTEIVNPDPGFWTKTALIQLGYGVWVSMTMVAVGLAMGFPAVTIPQLNDKNSDIKITTSDEGWIASVLSFVAPIGCLVCGYLMDNIGRRLILIMCELPLCLGWLYTGFATTARDIIIGRVITGVGMGMAMGAPRIFITEISLPNMRGTVGALPNLAISLGLIFLAIFGSFLSWTTLCHVCGAYSLFLFFLNMFLPETPYFALLKGTDESAEIALKKFRSETYQTDKEIDDMLEYKAVNNIRSLTFREQICLLFTKAACKPFCIIFTYILFSQISGVTIIFMWTIELIEGSMSSVDANVGNMVMGLARFFTGILSSVLLYRIGRKPQALVSSIGVGIMFIALGSYIHGKSTPGVFPIIAYVSVVFFATIGYYTLPLLIMYELYPLQVRGLLGGLTVSLLMFCMFGANKLYPYLRNSIGHANVLFCFGISSLLASIFLFFYMPETKGLTLQEIEEYFNDRRATLVSQKSVIAAQLSGTIRNFNVSVARSGMNLKHVKADPEKDILHLKKKLRNSRSVLHLAPPSDQNEDENQEAVKDSDAKKEPASSDHQA</sequence>
<keyword evidence="9" id="KW-1185">Reference proteome</keyword>
<accession>A0ABR3I6S7</accession>
<evidence type="ECO:0000259" key="7">
    <source>
        <dbReference type="PROSITE" id="PS50850"/>
    </source>
</evidence>
<feature type="region of interest" description="Disordered" evidence="5">
    <location>
        <begin position="513"/>
        <end position="549"/>
    </location>
</feature>
<feature type="transmembrane region" description="Helical" evidence="6">
    <location>
        <begin position="415"/>
        <end position="439"/>
    </location>
</feature>
<protein>
    <recommendedName>
        <fullName evidence="7">Major facilitator superfamily (MFS) profile domain-containing protein</fullName>
    </recommendedName>
</protein>
<feature type="transmembrane region" description="Helical" evidence="6">
    <location>
        <begin position="389"/>
        <end position="409"/>
    </location>
</feature>
<dbReference type="InterPro" id="IPR036259">
    <property type="entry name" value="MFS_trans_sf"/>
</dbReference>
<dbReference type="InterPro" id="IPR005829">
    <property type="entry name" value="Sugar_transporter_CS"/>
</dbReference>
<feature type="compositionally biased region" description="Basic and acidic residues" evidence="5">
    <location>
        <begin position="531"/>
        <end position="549"/>
    </location>
</feature>
<feature type="transmembrane region" description="Helical" evidence="6">
    <location>
        <begin position="116"/>
        <end position="137"/>
    </location>
</feature>
<evidence type="ECO:0000256" key="1">
    <source>
        <dbReference type="ARBA" id="ARBA00004141"/>
    </source>
</evidence>
<dbReference type="InterPro" id="IPR020846">
    <property type="entry name" value="MFS_dom"/>
</dbReference>
<evidence type="ECO:0000256" key="5">
    <source>
        <dbReference type="SAM" id="MobiDB-lite"/>
    </source>
</evidence>
<dbReference type="Proteomes" id="UP001549920">
    <property type="component" value="Unassembled WGS sequence"/>
</dbReference>
<evidence type="ECO:0000256" key="4">
    <source>
        <dbReference type="ARBA" id="ARBA00023136"/>
    </source>
</evidence>